<protein>
    <recommendedName>
        <fullName evidence="3">Capsule polysaccharide biosynthesis protein</fullName>
    </recommendedName>
</protein>
<evidence type="ECO:0000313" key="1">
    <source>
        <dbReference type="EMBL" id="MFC4636280.1"/>
    </source>
</evidence>
<accession>A0ABV9I3K7</accession>
<dbReference type="EMBL" id="JBHSFV010000017">
    <property type="protein sequence ID" value="MFC4636280.1"/>
    <property type="molecule type" value="Genomic_DNA"/>
</dbReference>
<sequence length="470" mass="56233">MKNRSDIRDFIIHLEHSFPVNTWVMNDVHIWPYVRQRLFFHLIEELESQEKNVSTLDVKEEIVSIKKNTINTRIRDVLRYVKFIANLEKKEYLFLGANTYRTLHEGTLYNKYFDSFIEKENLLEKSILFEYDTDNHTNYHNREIIQKYKYIVNGFSILNRFKSLFKIQRKNELDDFFTQFIYFLNEKPITKSFVDTRLNNTFFKELENLFNKKDLFEKIFLKIKPHTVIVLCYYSNLDSLAAVIAANRLGIKTVELQHGPQTDIHLCYGSWTKIPKEGYEMIPKNFWCWDEDSEETIRKWANNTCVKTKIIGNPWCEYWKARSLNYSNTNFILYTLQPEPLSFEQLFPEGIIRLIRKESYTWYVRLHPRQLLIIDEFIEFCKSNNIYHLINLESATNDSLPLLLANCSLHLTHFSGSTIEASFFNKKTILINESGKVSYNHLIKDNRAFFIPYDDDHIEDKLNELIKRLM</sequence>
<gene>
    <name evidence="1" type="ORF">ACFO3O_20405</name>
</gene>
<reference evidence="2" key="1">
    <citation type="journal article" date="2019" name="Int. J. Syst. Evol. Microbiol.">
        <title>The Global Catalogue of Microorganisms (GCM) 10K type strain sequencing project: providing services to taxonomists for standard genome sequencing and annotation.</title>
        <authorList>
            <consortium name="The Broad Institute Genomics Platform"/>
            <consortium name="The Broad Institute Genome Sequencing Center for Infectious Disease"/>
            <person name="Wu L."/>
            <person name="Ma J."/>
        </authorList>
    </citation>
    <scope>NUCLEOTIDE SEQUENCE [LARGE SCALE GENOMIC DNA]</scope>
    <source>
        <strain evidence="2">YJ-61-S</strain>
    </source>
</reference>
<keyword evidence="2" id="KW-1185">Reference proteome</keyword>
<name>A0ABV9I3K7_9FLAO</name>
<dbReference type="SUPFAM" id="SSF53756">
    <property type="entry name" value="UDP-Glycosyltransferase/glycogen phosphorylase"/>
    <property type="match status" value="1"/>
</dbReference>
<comment type="caution">
    <text evidence="1">The sequence shown here is derived from an EMBL/GenBank/DDBJ whole genome shotgun (WGS) entry which is preliminary data.</text>
</comment>
<proteinExistence type="predicted"/>
<organism evidence="1 2">
    <name type="scientific">Dokdonia ponticola</name>
    <dbReference type="NCBI Taxonomy" id="2041041"/>
    <lineage>
        <taxon>Bacteria</taxon>
        <taxon>Pseudomonadati</taxon>
        <taxon>Bacteroidota</taxon>
        <taxon>Flavobacteriia</taxon>
        <taxon>Flavobacteriales</taxon>
        <taxon>Flavobacteriaceae</taxon>
        <taxon>Dokdonia</taxon>
    </lineage>
</organism>
<evidence type="ECO:0008006" key="3">
    <source>
        <dbReference type="Google" id="ProtNLM"/>
    </source>
</evidence>
<evidence type="ECO:0000313" key="2">
    <source>
        <dbReference type="Proteomes" id="UP001596043"/>
    </source>
</evidence>
<dbReference type="Proteomes" id="UP001596043">
    <property type="component" value="Unassembled WGS sequence"/>
</dbReference>
<dbReference type="RefSeq" id="WP_379982323.1">
    <property type="nucleotide sequence ID" value="NZ_JBHSFV010000017.1"/>
</dbReference>